<dbReference type="WBParaSite" id="SSTP_0000175200.1">
    <property type="protein sequence ID" value="SSTP_0000175200.1"/>
    <property type="gene ID" value="SSTP_0000175200"/>
</dbReference>
<keyword evidence="7" id="KW-0378">Hydrolase</keyword>
<keyword evidence="6" id="KW-0963">Cytoplasm</keyword>
<name>A0A0K0DWY5_STRER</name>
<keyword evidence="10" id="KW-1185">Reference proteome</keyword>
<evidence type="ECO:0000313" key="11">
    <source>
        <dbReference type="WBParaSite" id="SSTP_0000175200.1"/>
    </source>
</evidence>
<dbReference type="PANTHER" id="PTHR42776:SF4">
    <property type="entry name" value="ACYLAMINO-ACID-RELEASING ENZYME"/>
    <property type="match status" value="1"/>
</dbReference>
<sequence>MFMKNKSGLQLIEGLKKTYSRLSKIRIPTSARLFLSNDKKSYTVEAIYSQRSVEIDVMLKQRRIFFFNSLIEAPTSFTSYIGENDNITTYSYDNKKKAVYVLKKKNDSERFFIQIYNNINESLVNTFDLSSSKVHGKPILSGEFGTFILSQDGSKVLYSAEKKITSFKYFDSDVDWNDENKVMESNVGEKFILNESFGEQLNEIFVPVLCLLNVENGKIEVIDEFIKGENLSPLYSLLTTDSKFIISFVLPQKQLKEGKIFCNNRPGKLIIYNIETKECITILENKSIESLINSPCGRFVYFMMREPFGPHNTCLSLNELNLETKEIREIIPVKNLENIEDDNTFPGFFMPSYGQRSWSKDGKYLIISTLWKCKFEIISVNIKCQSVEKLTNISEVKGSWNLYDVYDDYIISSLSSPNIAHKMYVGKLNYNEKVTWISLENSNNKDFVEEEELINNDYERLYFDCGEGKYECIFIKPKNFKELNLAVCVHGGPHGVSLLSLPRRDIQLMLNNGYAVLQVNYHGSIGYGKSFVDSLPGKCGSLEVDEICHAKNKILNLYPFINKNNVCLFGGSHGGFAVTSLIGKYPSDFKACVALNPVLDFQTSHDISDIPDWAVYESLNRNYNWEKYLTLEERKEMFMKSPISLVEKVTTPYLLLIGEKDLRVVPHYRPYIRTLLARNVPCKVLTYPQSNHSLQEVDVEADYSINTILWFMGIY</sequence>
<evidence type="ECO:0000256" key="5">
    <source>
        <dbReference type="ARBA" id="ARBA00012917"/>
    </source>
</evidence>
<comment type="subunit">
    <text evidence="4">Homotetramer.</text>
</comment>
<dbReference type="PANTHER" id="PTHR42776">
    <property type="entry name" value="SERINE PEPTIDASE S9 FAMILY MEMBER"/>
    <property type="match status" value="1"/>
</dbReference>
<comment type="subcellular location">
    <subcellularLocation>
        <location evidence="2">Cytoplasm</location>
    </subcellularLocation>
</comment>
<comment type="catalytic activity">
    <reaction evidence="1">
        <text>Cleavage of an N-acetyl or N-formyl amino acid from the N-terminus of a polypeptide.</text>
        <dbReference type="EC" id="3.4.19.1"/>
    </reaction>
</comment>
<dbReference type="InterPro" id="IPR001375">
    <property type="entry name" value="Peptidase_S9_cat"/>
</dbReference>
<evidence type="ECO:0000256" key="3">
    <source>
        <dbReference type="ARBA" id="ARBA00010040"/>
    </source>
</evidence>
<feature type="domain" description="Peptidase S9 prolyl oligopeptidase catalytic" evidence="8">
    <location>
        <begin position="505"/>
        <end position="711"/>
    </location>
</feature>
<dbReference type="AlphaFoldDB" id="A0A0K0DWY5"/>
<dbReference type="GO" id="GO:0006508">
    <property type="term" value="P:proteolysis"/>
    <property type="evidence" value="ECO:0007669"/>
    <property type="project" value="InterPro"/>
</dbReference>
<dbReference type="Gene3D" id="3.40.50.1820">
    <property type="entry name" value="alpha/beta hydrolase"/>
    <property type="match status" value="1"/>
</dbReference>
<evidence type="ECO:0000313" key="10">
    <source>
        <dbReference type="Proteomes" id="UP000035681"/>
    </source>
</evidence>
<dbReference type="EC" id="3.4.19.1" evidence="5"/>
<dbReference type="SUPFAM" id="SSF82171">
    <property type="entry name" value="DPP6 N-terminal domain-like"/>
    <property type="match status" value="1"/>
</dbReference>
<evidence type="ECO:0000259" key="9">
    <source>
        <dbReference type="Pfam" id="PF19283"/>
    </source>
</evidence>
<accession>A0A0K0DWY5</accession>
<dbReference type="InterPro" id="IPR029058">
    <property type="entry name" value="AB_hydrolase_fold"/>
</dbReference>
<evidence type="ECO:0000256" key="2">
    <source>
        <dbReference type="ARBA" id="ARBA00004496"/>
    </source>
</evidence>
<comment type="similarity">
    <text evidence="3">Belongs to the peptidase S9C family.</text>
</comment>
<dbReference type="Pfam" id="PF19283">
    <property type="entry name" value="APEH_N"/>
    <property type="match status" value="1"/>
</dbReference>
<evidence type="ECO:0000256" key="4">
    <source>
        <dbReference type="ARBA" id="ARBA00011881"/>
    </source>
</evidence>
<dbReference type="Pfam" id="PF00326">
    <property type="entry name" value="Peptidase_S9"/>
    <property type="match status" value="1"/>
</dbReference>
<evidence type="ECO:0000256" key="1">
    <source>
        <dbReference type="ARBA" id="ARBA00000721"/>
    </source>
</evidence>
<organism evidence="11">
    <name type="scientific">Strongyloides stercoralis</name>
    <name type="common">Threadworm</name>
    <dbReference type="NCBI Taxonomy" id="6248"/>
    <lineage>
        <taxon>Eukaryota</taxon>
        <taxon>Metazoa</taxon>
        <taxon>Ecdysozoa</taxon>
        <taxon>Nematoda</taxon>
        <taxon>Chromadorea</taxon>
        <taxon>Rhabditida</taxon>
        <taxon>Tylenchina</taxon>
        <taxon>Panagrolaimomorpha</taxon>
        <taxon>Strongyloidoidea</taxon>
        <taxon>Strongyloididae</taxon>
        <taxon>Strongyloides</taxon>
    </lineage>
</organism>
<dbReference type="Proteomes" id="UP000035681">
    <property type="component" value="Unplaced"/>
</dbReference>
<dbReference type="SUPFAM" id="SSF53474">
    <property type="entry name" value="alpha/beta-Hydrolases"/>
    <property type="match status" value="1"/>
</dbReference>
<dbReference type="InterPro" id="IPR045550">
    <property type="entry name" value="AARE_N"/>
</dbReference>
<reference evidence="11" key="1">
    <citation type="submission" date="2015-08" db="UniProtKB">
        <authorList>
            <consortium name="WormBaseParasite"/>
        </authorList>
    </citation>
    <scope>IDENTIFICATION</scope>
</reference>
<feature type="domain" description="Acylamino-acid-releasing enzyme N-terminal" evidence="9">
    <location>
        <begin position="97"/>
        <end position="434"/>
    </location>
</feature>
<evidence type="ECO:0000259" key="8">
    <source>
        <dbReference type="Pfam" id="PF00326"/>
    </source>
</evidence>
<dbReference type="GO" id="GO:0004252">
    <property type="term" value="F:serine-type endopeptidase activity"/>
    <property type="evidence" value="ECO:0007669"/>
    <property type="project" value="TreeGrafter"/>
</dbReference>
<dbReference type="WBParaSite" id="TCONS_00008876.p1">
    <property type="protein sequence ID" value="TCONS_00008876.p1"/>
    <property type="gene ID" value="XLOC_006749"/>
</dbReference>
<evidence type="ECO:0000256" key="7">
    <source>
        <dbReference type="ARBA" id="ARBA00022801"/>
    </source>
</evidence>
<dbReference type="STRING" id="6248.A0A0K0DWY5"/>
<evidence type="ECO:0000256" key="6">
    <source>
        <dbReference type="ARBA" id="ARBA00022490"/>
    </source>
</evidence>
<protein>
    <recommendedName>
        <fullName evidence="5">acylaminoacyl-peptidase</fullName>
        <ecNumber evidence="5">3.4.19.1</ecNumber>
    </recommendedName>
</protein>
<proteinExistence type="inferred from homology"/>